<dbReference type="PANTHER" id="PTHR11662">
    <property type="entry name" value="SOLUTE CARRIER FAMILY 17"/>
    <property type="match status" value="1"/>
</dbReference>
<dbReference type="PANTHER" id="PTHR11662:SF399">
    <property type="entry name" value="FI19708P1-RELATED"/>
    <property type="match status" value="1"/>
</dbReference>
<dbReference type="RefSeq" id="WP_345275776.1">
    <property type="nucleotide sequence ID" value="NZ_BAABJW010000001.1"/>
</dbReference>
<protein>
    <submittedName>
        <fullName evidence="8">MFS transporter</fullName>
    </submittedName>
</protein>
<feature type="transmembrane region" description="Helical" evidence="6">
    <location>
        <begin position="330"/>
        <end position="353"/>
    </location>
</feature>
<feature type="transmembrane region" description="Helical" evidence="6">
    <location>
        <begin position="147"/>
        <end position="163"/>
    </location>
</feature>
<dbReference type="Pfam" id="PF07690">
    <property type="entry name" value="MFS_1"/>
    <property type="match status" value="1"/>
</dbReference>
<proteinExistence type="predicted"/>
<keyword evidence="4 6" id="KW-1133">Transmembrane helix</keyword>
<feature type="transmembrane region" description="Helical" evidence="6">
    <location>
        <begin position="392"/>
        <end position="411"/>
    </location>
</feature>
<reference evidence="9" key="1">
    <citation type="journal article" date="2019" name="Int. J. Syst. Evol. Microbiol.">
        <title>The Global Catalogue of Microorganisms (GCM) 10K type strain sequencing project: providing services to taxonomists for standard genome sequencing and annotation.</title>
        <authorList>
            <consortium name="The Broad Institute Genomics Platform"/>
            <consortium name="The Broad Institute Genome Sequencing Center for Infectious Disease"/>
            <person name="Wu L."/>
            <person name="Ma J."/>
        </authorList>
    </citation>
    <scope>NUCLEOTIDE SEQUENCE [LARGE SCALE GENOMIC DNA]</scope>
    <source>
        <strain evidence="9">JCM 18325</strain>
    </source>
</reference>
<keyword evidence="5 6" id="KW-0472">Membrane</keyword>
<feature type="domain" description="Major facilitator superfamily (MFS) profile" evidence="7">
    <location>
        <begin position="13"/>
        <end position="417"/>
    </location>
</feature>
<gene>
    <name evidence="8" type="ORF">GCM10023330_09350</name>
</gene>
<feature type="transmembrane region" description="Helical" evidence="6">
    <location>
        <begin position="266"/>
        <end position="285"/>
    </location>
</feature>
<comment type="subcellular location">
    <subcellularLocation>
        <location evidence="1">Cell membrane</location>
        <topology evidence="1">Multi-pass membrane protein</topology>
    </subcellularLocation>
</comment>
<evidence type="ECO:0000256" key="1">
    <source>
        <dbReference type="ARBA" id="ARBA00004651"/>
    </source>
</evidence>
<evidence type="ECO:0000256" key="4">
    <source>
        <dbReference type="ARBA" id="ARBA00022989"/>
    </source>
</evidence>
<evidence type="ECO:0000256" key="2">
    <source>
        <dbReference type="ARBA" id="ARBA00022475"/>
    </source>
</evidence>
<dbReference type="EMBL" id="BAABJW010000001">
    <property type="protein sequence ID" value="GAA4805047.1"/>
    <property type="molecule type" value="Genomic_DNA"/>
</dbReference>
<dbReference type="PIRSF" id="PIRSF002808">
    <property type="entry name" value="Hexose_phosphate_transp"/>
    <property type="match status" value="1"/>
</dbReference>
<keyword evidence="3 6" id="KW-0812">Transmembrane</keyword>
<feature type="transmembrane region" description="Helical" evidence="6">
    <location>
        <begin position="365"/>
        <end position="386"/>
    </location>
</feature>
<comment type="caution">
    <text evidence="8">The sequence shown here is derived from an EMBL/GenBank/DDBJ whole genome shotgun (WGS) entry which is preliminary data.</text>
</comment>
<dbReference type="Proteomes" id="UP001501433">
    <property type="component" value="Unassembled WGS sequence"/>
</dbReference>
<name>A0ABP9C764_9FLAO</name>
<feature type="transmembrane region" description="Helical" evidence="6">
    <location>
        <begin position="79"/>
        <end position="98"/>
    </location>
</feature>
<dbReference type="InterPro" id="IPR036259">
    <property type="entry name" value="MFS_trans_sf"/>
</dbReference>
<dbReference type="InterPro" id="IPR050382">
    <property type="entry name" value="MFS_Na/Anion_cotransporter"/>
</dbReference>
<dbReference type="PROSITE" id="PS50850">
    <property type="entry name" value="MFS"/>
    <property type="match status" value="1"/>
</dbReference>
<feature type="transmembrane region" description="Helical" evidence="6">
    <location>
        <begin position="233"/>
        <end position="254"/>
    </location>
</feature>
<dbReference type="CDD" id="cd17319">
    <property type="entry name" value="MFS_ExuT_GudP_like"/>
    <property type="match status" value="1"/>
</dbReference>
<accession>A0ABP9C764</accession>
<evidence type="ECO:0000313" key="8">
    <source>
        <dbReference type="EMBL" id="GAA4805047.1"/>
    </source>
</evidence>
<keyword evidence="2" id="KW-1003">Cell membrane</keyword>
<feature type="transmembrane region" description="Helical" evidence="6">
    <location>
        <begin position="305"/>
        <end position="324"/>
    </location>
</feature>
<evidence type="ECO:0000259" key="7">
    <source>
        <dbReference type="PROSITE" id="PS50850"/>
    </source>
</evidence>
<dbReference type="SUPFAM" id="SSF103473">
    <property type="entry name" value="MFS general substrate transporter"/>
    <property type="match status" value="1"/>
</dbReference>
<dbReference type="InterPro" id="IPR011701">
    <property type="entry name" value="MFS"/>
</dbReference>
<dbReference type="InterPro" id="IPR000849">
    <property type="entry name" value="Sugar_P_transporter"/>
</dbReference>
<keyword evidence="9" id="KW-1185">Reference proteome</keyword>
<dbReference type="Gene3D" id="1.20.1250.20">
    <property type="entry name" value="MFS general substrate transporter like domains"/>
    <property type="match status" value="2"/>
</dbReference>
<feature type="transmembrane region" description="Helical" evidence="6">
    <location>
        <begin position="169"/>
        <end position="187"/>
    </location>
</feature>
<evidence type="ECO:0000313" key="9">
    <source>
        <dbReference type="Proteomes" id="UP001501433"/>
    </source>
</evidence>
<sequence length="422" mass="46873">MKKNSYFPKRYLMVGGTFLLALLLYIDRICVSVAKDPISEALNLSDKQMGWVLAIFSLGYAFFQTPSGMLADRLGPRKVLASIVTIWSLFTALTGYAWNFLSLLIVRFLFGAGEAGAFPGMTRAVYNWIPLQERGIVTGVNFSGSRLGAAFALPLVVWLIDSFGWRTSFLIMGVVGILWAIAWYMLFRDNPENHKALSKEEKDFILENRQEKETDVAKEKINFAALLKSKNMWLAMGQYFCSNFTFFFALTWLFPHVKSEYNLDTIEAGFYTAIPLVFGAFGNWFSGALSDNIFKKGNWAKSRILPAAIGFTLAAAGLIGSIYMSTALGAILFLSMAIFGADMTLPSSWAFCADIGKEHSGAVSGTMNMAGNIGAFITALVFPYLLDWTGNTNLFFVVGAILNIIAIAIWYNMKPHKHFSEY</sequence>
<feature type="transmembrane region" description="Helical" evidence="6">
    <location>
        <begin position="50"/>
        <end position="67"/>
    </location>
</feature>
<dbReference type="InterPro" id="IPR020846">
    <property type="entry name" value="MFS_dom"/>
</dbReference>
<evidence type="ECO:0000256" key="5">
    <source>
        <dbReference type="ARBA" id="ARBA00023136"/>
    </source>
</evidence>
<evidence type="ECO:0000256" key="3">
    <source>
        <dbReference type="ARBA" id="ARBA00022692"/>
    </source>
</evidence>
<evidence type="ECO:0000256" key="6">
    <source>
        <dbReference type="SAM" id="Phobius"/>
    </source>
</evidence>
<organism evidence="8 9">
    <name type="scientific">Litoribaculum gwangyangense</name>
    <dbReference type="NCBI Taxonomy" id="1130722"/>
    <lineage>
        <taxon>Bacteria</taxon>
        <taxon>Pseudomonadati</taxon>
        <taxon>Bacteroidota</taxon>
        <taxon>Flavobacteriia</taxon>
        <taxon>Flavobacteriales</taxon>
        <taxon>Flavobacteriaceae</taxon>
        <taxon>Litoribaculum</taxon>
    </lineage>
</organism>